<feature type="region of interest" description="Disordered" evidence="1">
    <location>
        <begin position="41"/>
        <end position="63"/>
    </location>
</feature>
<reference evidence="2" key="1">
    <citation type="journal article" date="2019" name="bioRxiv">
        <title>The Genome of the Zebra Mussel, Dreissena polymorpha: A Resource for Invasive Species Research.</title>
        <authorList>
            <person name="McCartney M.A."/>
            <person name="Auch B."/>
            <person name="Kono T."/>
            <person name="Mallez S."/>
            <person name="Zhang Y."/>
            <person name="Obille A."/>
            <person name="Becker A."/>
            <person name="Abrahante J.E."/>
            <person name="Garbe J."/>
            <person name="Badalamenti J.P."/>
            <person name="Herman A."/>
            <person name="Mangelson H."/>
            <person name="Liachko I."/>
            <person name="Sullivan S."/>
            <person name="Sone E.D."/>
            <person name="Koren S."/>
            <person name="Silverstein K.A.T."/>
            <person name="Beckman K.B."/>
            <person name="Gohl D.M."/>
        </authorList>
    </citation>
    <scope>NUCLEOTIDE SEQUENCE</scope>
    <source>
        <strain evidence="2">Duluth1</strain>
        <tissue evidence="2">Whole animal</tissue>
    </source>
</reference>
<proteinExistence type="predicted"/>
<name>A0A9D4DR94_DREPO</name>
<comment type="caution">
    <text evidence="2">The sequence shown here is derived from an EMBL/GenBank/DDBJ whole genome shotgun (WGS) entry which is preliminary data.</text>
</comment>
<dbReference type="AlphaFoldDB" id="A0A9D4DR94"/>
<organism evidence="2 3">
    <name type="scientific">Dreissena polymorpha</name>
    <name type="common">Zebra mussel</name>
    <name type="synonym">Mytilus polymorpha</name>
    <dbReference type="NCBI Taxonomy" id="45954"/>
    <lineage>
        <taxon>Eukaryota</taxon>
        <taxon>Metazoa</taxon>
        <taxon>Spiralia</taxon>
        <taxon>Lophotrochozoa</taxon>
        <taxon>Mollusca</taxon>
        <taxon>Bivalvia</taxon>
        <taxon>Autobranchia</taxon>
        <taxon>Heteroconchia</taxon>
        <taxon>Euheterodonta</taxon>
        <taxon>Imparidentia</taxon>
        <taxon>Neoheterodontei</taxon>
        <taxon>Myida</taxon>
        <taxon>Dreissenoidea</taxon>
        <taxon>Dreissenidae</taxon>
        <taxon>Dreissena</taxon>
    </lineage>
</organism>
<keyword evidence="3" id="KW-1185">Reference proteome</keyword>
<gene>
    <name evidence="2" type="ORF">DPMN_187997</name>
</gene>
<sequence>MFIVTVPSAFAYQRIAHARKFGIKTITMNWSIATGGFPERDMDDGPLRRAPAAHSSEQRSGCI</sequence>
<evidence type="ECO:0000313" key="2">
    <source>
        <dbReference type="EMBL" id="KAH3753361.1"/>
    </source>
</evidence>
<accession>A0A9D4DR94</accession>
<protein>
    <submittedName>
        <fullName evidence="2">Uncharacterized protein</fullName>
    </submittedName>
</protein>
<dbReference type="Proteomes" id="UP000828390">
    <property type="component" value="Unassembled WGS sequence"/>
</dbReference>
<reference evidence="2" key="2">
    <citation type="submission" date="2020-11" db="EMBL/GenBank/DDBJ databases">
        <authorList>
            <person name="McCartney M.A."/>
            <person name="Auch B."/>
            <person name="Kono T."/>
            <person name="Mallez S."/>
            <person name="Becker A."/>
            <person name="Gohl D.M."/>
            <person name="Silverstein K.A.T."/>
            <person name="Koren S."/>
            <person name="Bechman K.B."/>
            <person name="Herman A."/>
            <person name="Abrahante J.E."/>
            <person name="Garbe J."/>
        </authorList>
    </citation>
    <scope>NUCLEOTIDE SEQUENCE</scope>
    <source>
        <strain evidence="2">Duluth1</strain>
        <tissue evidence="2">Whole animal</tissue>
    </source>
</reference>
<dbReference type="EMBL" id="JAIWYP010000010">
    <property type="protein sequence ID" value="KAH3753361.1"/>
    <property type="molecule type" value="Genomic_DNA"/>
</dbReference>
<evidence type="ECO:0000256" key="1">
    <source>
        <dbReference type="SAM" id="MobiDB-lite"/>
    </source>
</evidence>
<evidence type="ECO:0000313" key="3">
    <source>
        <dbReference type="Proteomes" id="UP000828390"/>
    </source>
</evidence>